<keyword evidence="3" id="KW-0812">Transmembrane</keyword>
<evidence type="ECO:0000256" key="1">
    <source>
        <dbReference type="ARBA" id="ARBA00000085"/>
    </source>
</evidence>
<evidence type="ECO:0000313" key="6">
    <source>
        <dbReference type="Proteomes" id="UP000587760"/>
    </source>
</evidence>
<evidence type="ECO:0000313" key="5">
    <source>
        <dbReference type="EMBL" id="MBB6481125.1"/>
    </source>
</evidence>
<dbReference type="RefSeq" id="WP_184747369.1">
    <property type="nucleotide sequence ID" value="NZ_JACHGJ010000005.1"/>
</dbReference>
<dbReference type="EC" id="2.7.13.3" evidence="2"/>
<dbReference type="GO" id="GO:0004673">
    <property type="term" value="F:protein histidine kinase activity"/>
    <property type="evidence" value="ECO:0007669"/>
    <property type="project" value="UniProtKB-EC"/>
</dbReference>
<dbReference type="AlphaFoldDB" id="A0A841RAZ5"/>
<evidence type="ECO:0000256" key="2">
    <source>
        <dbReference type="ARBA" id="ARBA00012438"/>
    </source>
</evidence>
<feature type="transmembrane region" description="Helical" evidence="3">
    <location>
        <begin position="299"/>
        <end position="320"/>
    </location>
</feature>
<dbReference type="PRINTS" id="PR00344">
    <property type="entry name" value="BCTRLSENSOR"/>
</dbReference>
<dbReference type="Gene3D" id="1.10.287.130">
    <property type="match status" value="1"/>
</dbReference>
<keyword evidence="6" id="KW-1185">Reference proteome</keyword>
<dbReference type="Proteomes" id="UP000587760">
    <property type="component" value="Unassembled WGS sequence"/>
</dbReference>
<comment type="caution">
    <text evidence="5">The sequence shown here is derived from an EMBL/GenBank/DDBJ whole genome shotgun (WGS) entry which is preliminary data.</text>
</comment>
<dbReference type="Pfam" id="PF02518">
    <property type="entry name" value="HATPase_c"/>
    <property type="match status" value="1"/>
</dbReference>
<dbReference type="SMART" id="SM00387">
    <property type="entry name" value="HATPase_c"/>
    <property type="match status" value="1"/>
</dbReference>
<evidence type="ECO:0000256" key="3">
    <source>
        <dbReference type="SAM" id="Phobius"/>
    </source>
</evidence>
<keyword evidence="5" id="KW-0808">Transferase</keyword>
<dbReference type="EMBL" id="JACHGJ010000005">
    <property type="protein sequence ID" value="MBB6481125.1"/>
    <property type="molecule type" value="Genomic_DNA"/>
</dbReference>
<dbReference type="InterPro" id="IPR005467">
    <property type="entry name" value="His_kinase_dom"/>
</dbReference>
<keyword evidence="3" id="KW-0472">Membrane</keyword>
<dbReference type="PANTHER" id="PTHR43065">
    <property type="entry name" value="SENSOR HISTIDINE KINASE"/>
    <property type="match status" value="1"/>
</dbReference>
<accession>A0A841RAZ5</accession>
<keyword evidence="3" id="KW-1133">Transmembrane helix</keyword>
<name>A0A841RAZ5_9SPIO</name>
<dbReference type="InterPro" id="IPR036890">
    <property type="entry name" value="HATPase_C_sf"/>
</dbReference>
<dbReference type="PROSITE" id="PS50109">
    <property type="entry name" value="HIS_KIN"/>
    <property type="match status" value="1"/>
</dbReference>
<keyword evidence="5" id="KW-0418">Kinase</keyword>
<feature type="domain" description="Histidine kinase" evidence="4">
    <location>
        <begin position="414"/>
        <end position="645"/>
    </location>
</feature>
<evidence type="ECO:0000259" key="4">
    <source>
        <dbReference type="PROSITE" id="PS50109"/>
    </source>
</evidence>
<dbReference type="SUPFAM" id="SSF55874">
    <property type="entry name" value="ATPase domain of HSP90 chaperone/DNA topoisomerase II/histidine kinase"/>
    <property type="match status" value="1"/>
</dbReference>
<proteinExistence type="predicted"/>
<dbReference type="Gene3D" id="3.30.565.10">
    <property type="entry name" value="Histidine kinase-like ATPase, C-terminal domain"/>
    <property type="match status" value="1"/>
</dbReference>
<sequence>MERQNRTVSMKLLLLIFVIVLTIVPLFLMQTIVTRTVQLNILHNSTVLTQGIIERSRLYLNRFFMETKSLIQNMEMNSQLIGRLNDSGPSKLIVDDIRDIGIMTGLIGNLVIFSTDYEKESVFFDLTYGRQFPVSEKITDLFTQSETGRFLNNDPAAYTWRGESPEGLTNAESSLWLYMTIQMDRQKYLVAASFNREELLKLLTDIATTLRSEVFLFTSEGKSFPEQSDFNLKNFSEPLQNNKMSGRFYVTYDSRKTENGEEKIIIQTYTDPAYDYSLITITPEKNLIRGFETIVRTTVLSLILLGLISIVAGFLFVQLFTRQIHILIEAVSQIGAGKNDIDLPASRLQIKESAVLTASIAQLADEVKSSRLNLEHKVQERTEELRNSLEELHMTRQSLIHSEKMAIMGRQGAKIAHEINNPISVAITASTHLESTVLEIRKKFTAGKLTKSDFDKLLAISAEVSDLVHRNLRQASSLIMGFKEFTSDQTREDKKVIRIANYIKEIINSYSYKLKNTPYTIELICSEDLEVEVTPSVLYQTITNLINNSLLHGFEGRNHGEISIDVSISESNLILKYKDDGNGISQENISQIYKPFFTTKPGEGGTGLGLNIIRDIIEEELNGTISCESRTGEGALFTISFPVDQRN</sequence>
<dbReference type="InterPro" id="IPR004358">
    <property type="entry name" value="Sig_transdc_His_kin-like_C"/>
</dbReference>
<reference evidence="5 6" key="1">
    <citation type="submission" date="2020-08" db="EMBL/GenBank/DDBJ databases">
        <title>Genomic Encyclopedia of Type Strains, Phase IV (KMG-IV): sequencing the most valuable type-strain genomes for metagenomic binning, comparative biology and taxonomic classification.</title>
        <authorList>
            <person name="Goeker M."/>
        </authorList>
    </citation>
    <scope>NUCLEOTIDE SEQUENCE [LARGE SCALE GENOMIC DNA]</scope>
    <source>
        <strain evidence="5 6">DSM 2461</strain>
    </source>
</reference>
<feature type="transmembrane region" description="Helical" evidence="3">
    <location>
        <begin position="12"/>
        <end position="33"/>
    </location>
</feature>
<dbReference type="Gene3D" id="6.10.340.10">
    <property type="match status" value="1"/>
</dbReference>
<organism evidence="5 6">
    <name type="scientific">Spirochaeta isovalerica</name>
    <dbReference type="NCBI Taxonomy" id="150"/>
    <lineage>
        <taxon>Bacteria</taxon>
        <taxon>Pseudomonadati</taxon>
        <taxon>Spirochaetota</taxon>
        <taxon>Spirochaetia</taxon>
        <taxon>Spirochaetales</taxon>
        <taxon>Spirochaetaceae</taxon>
        <taxon>Spirochaeta</taxon>
    </lineage>
</organism>
<dbReference type="InterPro" id="IPR003594">
    <property type="entry name" value="HATPase_dom"/>
</dbReference>
<comment type="catalytic activity">
    <reaction evidence="1">
        <text>ATP + protein L-histidine = ADP + protein N-phospho-L-histidine.</text>
        <dbReference type="EC" id="2.7.13.3"/>
    </reaction>
</comment>
<protein>
    <recommendedName>
        <fullName evidence="2">histidine kinase</fullName>
        <ecNumber evidence="2">2.7.13.3</ecNumber>
    </recommendedName>
</protein>
<gene>
    <name evidence="5" type="ORF">HNR50_002798</name>
</gene>